<dbReference type="STRING" id="1802401.A3B21_04175"/>
<gene>
    <name evidence="8" type="ORF">A3B21_04175</name>
</gene>
<evidence type="ECO:0000313" key="8">
    <source>
        <dbReference type="EMBL" id="OGL81587.1"/>
    </source>
</evidence>
<keyword evidence="4" id="KW-0808">Transferase</keyword>
<feature type="domain" description="Nucleoside diphosphate kinase-like" evidence="7">
    <location>
        <begin position="5"/>
        <end position="185"/>
    </location>
</feature>
<dbReference type="SUPFAM" id="SSF54919">
    <property type="entry name" value="Nucleoside diphosphate kinase, NDK"/>
    <property type="match status" value="1"/>
</dbReference>
<comment type="caution">
    <text evidence="8">The sequence shown here is derived from an EMBL/GenBank/DDBJ whole genome shotgun (WGS) entry which is preliminary data.</text>
</comment>
<dbReference type="AlphaFoldDB" id="A0A1F7UV95"/>
<reference evidence="8 9" key="1">
    <citation type="journal article" date="2016" name="Nat. Commun.">
        <title>Thousands of microbial genomes shed light on interconnected biogeochemical processes in an aquifer system.</title>
        <authorList>
            <person name="Anantharaman K."/>
            <person name="Brown C.T."/>
            <person name="Hug L.A."/>
            <person name="Sharon I."/>
            <person name="Castelle C.J."/>
            <person name="Probst A.J."/>
            <person name="Thomas B.C."/>
            <person name="Singh A."/>
            <person name="Wilkins M.J."/>
            <person name="Karaoz U."/>
            <person name="Brodie E.L."/>
            <person name="Williams K.H."/>
            <person name="Hubbard S.S."/>
            <person name="Banfield J.F."/>
        </authorList>
    </citation>
    <scope>NUCLEOTIDE SEQUENCE [LARGE SCALE GENOMIC DNA]</scope>
</reference>
<dbReference type="PROSITE" id="PS51374">
    <property type="entry name" value="NDPK_LIKE"/>
    <property type="match status" value="1"/>
</dbReference>
<evidence type="ECO:0000256" key="3">
    <source>
        <dbReference type="ARBA" id="ARBA00012966"/>
    </source>
</evidence>
<evidence type="ECO:0000256" key="1">
    <source>
        <dbReference type="ARBA" id="ARBA00001946"/>
    </source>
</evidence>
<evidence type="ECO:0000256" key="4">
    <source>
        <dbReference type="ARBA" id="ARBA00022679"/>
    </source>
</evidence>
<dbReference type="Gene3D" id="3.30.70.141">
    <property type="entry name" value="Nucleoside diphosphate kinase-like domain"/>
    <property type="match status" value="1"/>
</dbReference>
<evidence type="ECO:0000256" key="6">
    <source>
        <dbReference type="PROSITE-ProRule" id="PRU00706"/>
    </source>
</evidence>
<accession>A0A1F7UV95</accession>
<dbReference type="PANTHER" id="PTHR11349">
    <property type="entry name" value="NUCLEOSIDE DIPHOSPHATE KINASE"/>
    <property type="match status" value="1"/>
</dbReference>
<organism evidence="8 9">
    <name type="scientific">Candidatus Uhrbacteria bacterium RIFCSPLOWO2_01_FULL_47_24</name>
    <dbReference type="NCBI Taxonomy" id="1802401"/>
    <lineage>
        <taxon>Bacteria</taxon>
        <taxon>Candidatus Uhriibacteriota</taxon>
    </lineage>
</organism>
<evidence type="ECO:0000256" key="5">
    <source>
        <dbReference type="ARBA" id="ARBA00022777"/>
    </source>
</evidence>
<dbReference type="InterPro" id="IPR036850">
    <property type="entry name" value="NDK-like_dom_sf"/>
</dbReference>
<evidence type="ECO:0000256" key="2">
    <source>
        <dbReference type="ARBA" id="ARBA00008142"/>
    </source>
</evidence>
<dbReference type="GO" id="GO:0004550">
    <property type="term" value="F:nucleoside diphosphate kinase activity"/>
    <property type="evidence" value="ECO:0007669"/>
    <property type="project" value="UniProtKB-EC"/>
</dbReference>
<dbReference type="Proteomes" id="UP000176897">
    <property type="component" value="Unassembled WGS sequence"/>
</dbReference>
<comment type="cofactor">
    <cofactor evidence="1">
        <name>Mg(2+)</name>
        <dbReference type="ChEBI" id="CHEBI:18420"/>
    </cofactor>
</comment>
<dbReference type="InterPro" id="IPR034907">
    <property type="entry name" value="NDK-like_dom"/>
</dbReference>
<dbReference type="Pfam" id="PF00334">
    <property type="entry name" value="NDK"/>
    <property type="match status" value="2"/>
</dbReference>
<dbReference type="SMART" id="SM00562">
    <property type="entry name" value="NDK"/>
    <property type="match status" value="1"/>
</dbReference>
<keyword evidence="5 8" id="KW-0418">Kinase</keyword>
<comment type="similarity">
    <text evidence="2 6">Belongs to the NDK family.</text>
</comment>
<name>A0A1F7UV95_9BACT</name>
<protein>
    <recommendedName>
        <fullName evidence="3">nucleoside-diphosphate kinase</fullName>
        <ecNumber evidence="3">2.7.4.6</ecNumber>
    </recommendedName>
</protein>
<evidence type="ECO:0000259" key="7">
    <source>
        <dbReference type="SMART" id="SM00562"/>
    </source>
</evidence>
<comment type="caution">
    <text evidence="6">Lacks conserved residue(s) required for the propagation of feature annotation.</text>
</comment>
<sequence length="195" mass="22165">MNHKQERVYVMIKPDGVAKGLIGEIFKRIEQRGLKVVALKMFQPTVKQIDEHYPKDEAWISRLGEKTLGTYEKYGKDPKKELGTSDKFEIGKMVRIWLVDYMISYPLVKAVVQGPHAIDVVRKIAGDTLPYKAAVGTIRGDFSADSPAIANSEKRAVMNVIHVSETPDEAEHEISHWFSLDEIFEYKRVGEEIGF</sequence>
<dbReference type="EC" id="2.7.4.6" evidence="3"/>
<evidence type="ECO:0000313" key="9">
    <source>
        <dbReference type="Proteomes" id="UP000176897"/>
    </source>
</evidence>
<proteinExistence type="inferred from homology"/>
<dbReference type="EMBL" id="MGEJ01000004">
    <property type="protein sequence ID" value="OGL81587.1"/>
    <property type="molecule type" value="Genomic_DNA"/>
</dbReference>